<dbReference type="InterPro" id="IPR040067">
    <property type="entry name" value="WDR47"/>
</dbReference>
<dbReference type="Proteomes" id="UP000187209">
    <property type="component" value="Unassembled WGS sequence"/>
</dbReference>
<evidence type="ECO:0000259" key="5">
    <source>
        <dbReference type="PROSITE" id="PS50897"/>
    </source>
</evidence>
<dbReference type="PROSITE" id="PS50082">
    <property type="entry name" value="WD_REPEATS_2"/>
    <property type="match status" value="4"/>
</dbReference>
<dbReference type="AlphaFoldDB" id="A0A1R2BUW4"/>
<evidence type="ECO:0000256" key="3">
    <source>
        <dbReference type="PROSITE-ProRule" id="PRU00221"/>
    </source>
</evidence>
<feature type="repeat" description="WD" evidence="3">
    <location>
        <begin position="365"/>
        <end position="395"/>
    </location>
</feature>
<dbReference type="InterPro" id="IPR001680">
    <property type="entry name" value="WD40_rpt"/>
</dbReference>
<dbReference type="InterPro" id="IPR036322">
    <property type="entry name" value="WD40_repeat_dom_sf"/>
</dbReference>
<evidence type="ECO:0000256" key="1">
    <source>
        <dbReference type="ARBA" id="ARBA00022574"/>
    </source>
</evidence>
<dbReference type="PROSITE" id="PS50897">
    <property type="entry name" value="CTLH"/>
    <property type="match status" value="1"/>
</dbReference>
<evidence type="ECO:0000313" key="7">
    <source>
        <dbReference type="Proteomes" id="UP000187209"/>
    </source>
</evidence>
<organism evidence="6 7">
    <name type="scientific">Stentor coeruleus</name>
    <dbReference type="NCBI Taxonomy" id="5963"/>
    <lineage>
        <taxon>Eukaryota</taxon>
        <taxon>Sar</taxon>
        <taxon>Alveolata</taxon>
        <taxon>Ciliophora</taxon>
        <taxon>Postciliodesmatophora</taxon>
        <taxon>Heterotrichea</taxon>
        <taxon>Heterotrichida</taxon>
        <taxon>Stentoridae</taxon>
        <taxon>Stentor</taxon>
    </lineage>
</organism>
<dbReference type="Pfam" id="PF21889">
    <property type="entry name" value="TPR1-like_2nd"/>
    <property type="match status" value="1"/>
</dbReference>
<dbReference type="InterPro" id="IPR015943">
    <property type="entry name" value="WD40/YVTN_repeat-like_dom_sf"/>
</dbReference>
<comment type="caution">
    <text evidence="6">The sequence shown here is derived from an EMBL/GenBank/DDBJ whole genome shotgun (WGS) entry which is preliminary data.</text>
</comment>
<feature type="repeat" description="WD" evidence="3">
    <location>
        <begin position="434"/>
        <end position="477"/>
    </location>
</feature>
<feature type="repeat" description="WD" evidence="3">
    <location>
        <begin position="478"/>
        <end position="519"/>
    </location>
</feature>
<dbReference type="CDD" id="cd00200">
    <property type="entry name" value="WD40"/>
    <property type="match status" value="1"/>
</dbReference>
<dbReference type="PROSITE" id="PS50896">
    <property type="entry name" value="LISH"/>
    <property type="match status" value="1"/>
</dbReference>
<dbReference type="InterPro" id="IPR006595">
    <property type="entry name" value="CTLH_C"/>
</dbReference>
<sequence length="663" mass="75482">MSLIKEEPIKIILGFLKSHEYYKALISLEQESSIKLHSYGKEIDFLYDLIIEGRFEDAEKFISPLRSRSEFNHTRVLFEIRKEKFLEALENSETPNLQDLVAELKEIESLSNKEEFNTLCYCLSLNKITDHPEYSDWDMWRGRFKCFEQCMSFFGLIFPITPYVRSSITLEELLNNAENKAQSPGPKESSRYSPSQQLKPSESSFVINESENEKDTMKKTVSWNMEKNEDSEVCEESKKVFIEEIDVHESEENEMIRMSYENREIEYMEEKSPQEVQSEESSEKYVPTNFELMSQFDPSYLREISQVKDQQPIRAACFNNDGDYFVLGTNSKSLKVCSLHNIVDGLVYNEQQGRDQYIDIVFEMHNVHIGSVYCVDWSYSGNFIASGSNDKTIKLLKCPDFLTLQENNSETVIYSNGKFLTGEGDLPTIIDKTLTGHDGTIRAVLFHPNDDSILYSGGLGDACLKIWNTETGTCIQNLHEHKGAIYSIAASGDGQLVSTVGTDRKIRIWDSKSNKCSFSMNAESFSDMNSVSLNFSINNFKSLTHGKVAALYSTKINTETPSQKLISVGHNDGVVSLWDLTAGKLYSKYTFHTLECRSVEFSSNSSWLATGSFDSTLGLVEVNKGQVFKFEPHMDKIVSVRWHPSLPILLSTSADKTARIFSI</sequence>
<protein>
    <recommendedName>
        <fullName evidence="5">CTLH domain-containing protein</fullName>
    </recommendedName>
</protein>
<dbReference type="Gene3D" id="2.130.10.10">
    <property type="entry name" value="YVTN repeat-like/Quinoprotein amine dehydrogenase"/>
    <property type="match status" value="2"/>
</dbReference>
<keyword evidence="1 3" id="KW-0853">WD repeat</keyword>
<keyword evidence="7" id="KW-1185">Reference proteome</keyword>
<dbReference type="PANTHER" id="PTHR19863">
    <property type="entry name" value="NEMITIN (NEURONAL ENRICHED MAP INTERACTING PROTEIN) HOMOLOG"/>
    <property type="match status" value="1"/>
</dbReference>
<dbReference type="SMART" id="SM00320">
    <property type="entry name" value="WD40"/>
    <property type="match status" value="7"/>
</dbReference>
<dbReference type="PROSITE" id="PS50294">
    <property type="entry name" value="WD_REPEATS_REGION"/>
    <property type="match status" value="2"/>
</dbReference>
<gene>
    <name evidence="6" type="ORF">SteCoe_19130</name>
</gene>
<dbReference type="InterPro" id="IPR054080">
    <property type="entry name" value="TPR1-like_2nd"/>
</dbReference>
<proteinExistence type="predicted"/>
<name>A0A1R2BUW4_9CILI</name>
<dbReference type="PANTHER" id="PTHR19863:SF5">
    <property type="entry name" value="WD REPEAT-CONTAINING PROTEIN 47"/>
    <property type="match status" value="1"/>
</dbReference>
<accession>A0A1R2BUW4</accession>
<feature type="region of interest" description="Disordered" evidence="4">
    <location>
        <begin position="179"/>
        <end position="219"/>
    </location>
</feature>
<dbReference type="InterPro" id="IPR019775">
    <property type="entry name" value="WD40_repeat_CS"/>
</dbReference>
<dbReference type="OrthoDB" id="286888at2759"/>
<evidence type="ECO:0000313" key="6">
    <source>
        <dbReference type="EMBL" id="OMJ80588.1"/>
    </source>
</evidence>
<dbReference type="SUPFAM" id="SSF50978">
    <property type="entry name" value="WD40 repeat-like"/>
    <property type="match status" value="1"/>
</dbReference>
<evidence type="ECO:0000256" key="4">
    <source>
        <dbReference type="SAM" id="MobiDB-lite"/>
    </source>
</evidence>
<evidence type="ECO:0000256" key="2">
    <source>
        <dbReference type="ARBA" id="ARBA00022737"/>
    </source>
</evidence>
<feature type="domain" description="CTLH" evidence="5">
    <location>
        <begin position="41"/>
        <end position="96"/>
    </location>
</feature>
<dbReference type="EMBL" id="MPUH01000417">
    <property type="protein sequence ID" value="OMJ80588.1"/>
    <property type="molecule type" value="Genomic_DNA"/>
</dbReference>
<feature type="compositionally biased region" description="Polar residues" evidence="4">
    <location>
        <begin position="191"/>
        <end position="209"/>
    </location>
</feature>
<feature type="repeat" description="WD" evidence="3">
    <location>
        <begin position="630"/>
        <end position="663"/>
    </location>
</feature>
<dbReference type="InterPro" id="IPR006594">
    <property type="entry name" value="LisH"/>
</dbReference>
<keyword evidence="2" id="KW-0677">Repeat</keyword>
<reference evidence="6 7" key="1">
    <citation type="submission" date="2016-11" db="EMBL/GenBank/DDBJ databases">
        <title>The macronuclear genome of Stentor coeruleus: a giant cell with tiny introns.</title>
        <authorList>
            <person name="Slabodnick M."/>
            <person name="Ruby J.G."/>
            <person name="Reiff S.B."/>
            <person name="Swart E.C."/>
            <person name="Gosai S."/>
            <person name="Prabakaran S."/>
            <person name="Witkowska E."/>
            <person name="Larue G.E."/>
            <person name="Fisher S."/>
            <person name="Freeman R.M."/>
            <person name="Gunawardena J."/>
            <person name="Chu W."/>
            <person name="Stover N.A."/>
            <person name="Gregory B.D."/>
            <person name="Nowacki M."/>
            <person name="Derisi J."/>
            <person name="Roy S.W."/>
            <person name="Marshall W.F."/>
            <person name="Sood P."/>
        </authorList>
    </citation>
    <scope>NUCLEOTIDE SEQUENCE [LARGE SCALE GENOMIC DNA]</scope>
    <source>
        <strain evidence="6">WM001</strain>
    </source>
</reference>
<dbReference type="PROSITE" id="PS00678">
    <property type="entry name" value="WD_REPEATS_1"/>
    <property type="match status" value="1"/>
</dbReference>
<dbReference type="Pfam" id="PF00400">
    <property type="entry name" value="WD40"/>
    <property type="match status" value="5"/>
</dbReference>